<dbReference type="Pfam" id="PF19754">
    <property type="entry name" value="DUF6241"/>
    <property type="match status" value="1"/>
</dbReference>
<proteinExistence type="predicted"/>
<dbReference type="RefSeq" id="WP_341979312.1">
    <property type="nucleotide sequence ID" value="NZ_JBBYAF010000001.1"/>
</dbReference>
<feature type="region of interest" description="Disordered" evidence="1">
    <location>
        <begin position="31"/>
        <end position="68"/>
    </location>
</feature>
<evidence type="ECO:0000313" key="2">
    <source>
        <dbReference type="EMBL" id="MEL3970766.1"/>
    </source>
</evidence>
<dbReference type="EMBL" id="JBBYAF010000001">
    <property type="protein sequence ID" value="MEL3970766.1"/>
    <property type="molecule type" value="Genomic_DNA"/>
</dbReference>
<feature type="compositionally biased region" description="Low complexity" evidence="1">
    <location>
        <begin position="39"/>
        <end position="51"/>
    </location>
</feature>
<comment type="caution">
    <text evidence="2">The sequence shown here is derived from an EMBL/GenBank/DDBJ whole genome shotgun (WGS) entry which is preliminary data.</text>
</comment>
<dbReference type="InterPro" id="IPR046208">
    <property type="entry name" value="DUF6241"/>
</dbReference>
<evidence type="ECO:0000313" key="3">
    <source>
        <dbReference type="Proteomes" id="UP001389717"/>
    </source>
</evidence>
<reference evidence="2 3" key="1">
    <citation type="submission" date="2024-04" db="EMBL/GenBank/DDBJ databases">
        <title>Bacillus oryzaecorticis sp. nov., a moderately halophilic bacterium isolated from rice husks.</title>
        <authorList>
            <person name="Zhu H.-S."/>
        </authorList>
    </citation>
    <scope>NUCLEOTIDE SEQUENCE [LARGE SCALE GENOMIC DNA]</scope>
    <source>
        <strain evidence="2 3">ZC255</strain>
    </source>
</reference>
<gene>
    <name evidence="2" type="ORF">AAEO50_00590</name>
</gene>
<keyword evidence="3" id="KW-1185">Reference proteome</keyword>
<organism evidence="2 3">
    <name type="scientific">Rossellomorea oryzaecorticis</name>
    <dbReference type="NCBI Taxonomy" id="1396505"/>
    <lineage>
        <taxon>Bacteria</taxon>
        <taxon>Bacillati</taxon>
        <taxon>Bacillota</taxon>
        <taxon>Bacilli</taxon>
        <taxon>Bacillales</taxon>
        <taxon>Bacillaceae</taxon>
        <taxon>Rossellomorea</taxon>
    </lineage>
</organism>
<dbReference type="Proteomes" id="UP001389717">
    <property type="component" value="Unassembled WGS sequence"/>
</dbReference>
<protein>
    <submittedName>
        <fullName evidence="2">DUF6241 domain-containing protein</fullName>
    </submittedName>
</protein>
<sequence length="179" mass="20052">MSKKLVFSILGSVLFLTALGVYIAVGSMDQPSEGINSSETTAETGEGAAETDINETGKETGTPNPFEPKVKTPLKEKLIQQYIHAMSHQKVAADEKWSFFEITDERIDFLLGQLEVNNYKHDRLYKEILTSWKKGDFSEADRQHNAVWKLQNGSIGEAKGLLSPKAEEAYLQKQNKESR</sequence>
<evidence type="ECO:0000256" key="1">
    <source>
        <dbReference type="SAM" id="MobiDB-lite"/>
    </source>
</evidence>
<name>A0ABU9K3Y2_9BACI</name>
<accession>A0ABU9K3Y2</accession>